<evidence type="ECO:0000313" key="2">
    <source>
        <dbReference type="Proteomes" id="UP000215335"/>
    </source>
</evidence>
<name>A0A232FHX4_9HYME</name>
<organism evidence="1 2">
    <name type="scientific">Trichomalopsis sarcophagae</name>
    <dbReference type="NCBI Taxonomy" id="543379"/>
    <lineage>
        <taxon>Eukaryota</taxon>
        <taxon>Metazoa</taxon>
        <taxon>Ecdysozoa</taxon>
        <taxon>Arthropoda</taxon>
        <taxon>Hexapoda</taxon>
        <taxon>Insecta</taxon>
        <taxon>Pterygota</taxon>
        <taxon>Neoptera</taxon>
        <taxon>Endopterygota</taxon>
        <taxon>Hymenoptera</taxon>
        <taxon>Apocrita</taxon>
        <taxon>Proctotrupomorpha</taxon>
        <taxon>Chalcidoidea</taxon>
        <taxon>Pteromalidae</taxon>
        <taxon>Pteromalinae</taxon>
        <taxon>Trichomalopsis</taxon>
    </lineage>
</organism>
<dbReference type="EMBL" id="NNAY01000177">
    <property type="protein sequence ID" value="OXU30285.1"/>
    <property type="molecule type" value="Genomic_DNA"/>
</dbReference>
<gene>
    <name evidence="1" type="ORF">TSAR_003420</name>
</gene>
<proteinExistence type="predicted"/>
<dbReference type="AlphaFoldDB" id="A0A232FHX4"/>
<keyword evidence="2" id="KW-1185">Reference proteome</keyword>
<protein>
    <submittedName>
        <fullName evidence="1">Uncharacterized protein</fullName>
    </submittedName>
</protein>
<reference evidence="1 2" key="1">
    <citation type="journal article" date="2017" name="Curr. Biol.">
        <title>The Evolution of Venom by Co-option of Single-Copy Genes.</title>
        <authorList>
            <person name="Martinson E.O."/>
            <person name="Mrinalini"/>
            <person name="Kelkar Y.D."/>
            <person name="Chang C.H."/>
            <person name="Werren J.H."/>
        </authorList>
    </citation>
    <scope>NUCLEOTIDE SEQUENCE [LARGE SCALE GENOMIC DNA]</scope>
    <source>
        <strain evidence="1 2">Alberta</strain>
        <tissue evidence="1">Whole body</tissue>
    </source>
</reference>
<comment type="caution">
    <text evidence="1">The sequence shown here is derived from an EMBL/GenBank/DDBJ whole genome shotgun (WGS) entry which is preliminary data.</text>
</comment>
<sequence length="41" mass="4637">MYYIFEFKGITLDVPIKIMFYGSTVVMVVSCNAKIVLATET</sequence>
<accession>A0A232FHX4</accession>
<evidence type="ECO:0000313" key="1">
    <source>
        <dbReference type="EMBL" id="OXU30285.1"/>
    </source>
</evidence>
<dbReference type="Proteomes" id="UP000215335">
    <property type="component" value="Unassembled WGS sequence"/>
</dbReference>